<evidence type="ECO:0000313" key="2">
    <source>
        <dbReference type="EMBL" id="KAK5780671.1"/>
    </source>
</evidence>
<evidence type="ECO:0000256" key="1">
    <source>
        <dbReference type="SAM" id="Phobius"/>
    </source>
</evidence>
<feature type="transmembrane region" description="Helical" evidence="1">
    <location>
        <begin position="106"/>
        <end position="124"/>
    </location>
</feature>
<sequence length="125" mass="14257">MFFSNKQANNPNSNNGQIVHHTGDDGVTIETSINNIERLVQLIKPLILFFIILFALNQLWSNYDAFMNYMFRLRSVIFPLVANVDDNVPIFGPLDFDSDVSNPIDPIRLIVVILLCFAMIIPFLI</sequence>
<reference evidence="3" key="1">
    <citation type="submission" date="2023-07" db="EMBL/GenBank/DDBJ databases">
        <title>A draft genome of Kazachstania heterogenica Y-27499.</title>
        <authorList>
            <person name="Donic C."/>
            <person name="Kralova J.S."/>
            <person name="Fidel L."/>
            <person name="Ben-Dor S."/>
            <person name="Jung S."/>
        </authorList>
    </citation>
    <scope>NUCLEOTIDE SEQUENCE [LARGE SCALE GENOMIC DNA]</scope>
    <source>
        <strain evidence="3">Y27499</strain>
    </source>
</reference>
<gene>
    <name evidence="2" type="ORF">RI543_001793</name>
</gene>
<organism evidence="2 3">
    <name type="scientific">Arxiozyma heterogenica</name>
    <dbReference type="NCBI Taxonomy" id="278026"/>
    <lineage>
        <taxon>Eukaryota</taxon>
        <taxon>Fungi</taxon>
        <taxon>Dikarya</taxon>
        <taxon>Ascomycota</taxon>
        <taxon>Saccharomycotina</taxon>
        <taxon>Saccharomycetes</taxon>
        <taxon>Saccharomycetales</taxon>
        <taxon>Saccharomycetaceae</taxon>
        <taxon>Arxiozyma</taxon>
    </lineage>
</organism>
<evidence type="ECO:0000313" key="3">
    <source>
        <dbReference type="Proteomes" id="UP001306508"/>
    </source>
</evidence>
<keyword evidence="1" id="KW-0472">Membrane</keyword>
<keyword evidence="1" id="KW-0812">Transmembrane</keyword>
<dbReference type="EMBL" id="JAWIZZ010000040">
    <property type="protein sequence ID" value="KAK5780671.1"/>
    <property type="molecule type" value="Genomic_DNA"/>
</dbReference>
<protein>
    <submittedName>
        <fullName evidence="2">Uncharacterized protein</fullName>
    </submittedName>
</protein>
<dbReference type="AlphaFoldDB" id="A0AAN8A8T5"/>
<accession>A0AAN8A8T5</accession>
<dbReference type="Proteomes" id="UP001306508">
    <property type="component" value="Unassembled WGS sequence"/>
</dbReference>
<keyword evidence="3" id="KW-1185">Reference proteome</keyword>
<name>A0AAN8A8T5_9SACH</name>
<feature type="transmembrane region" description="Helical" evidence="1">
    <location>
        <begin position="42"/>
        <end position="60"/>
    </location>
</feature>
<proteinExistence type="predicted"/>
<comment type="caution">
    <text evidence="2">The sequence shown here is derived from an EMBL/GenBank/DDBJ whole genome shotgun (WGS) entry which is preliminary data.</text>
</comment>
<keyword evidence="1" id="KW-1133">Transmembrane helix</keyword>